<evidence type="ECO:0008006" key="4">
    <source>
        <dbReference type="Google" id="ProtNLM"/>
    </source>
</evidence>
<keyword evidence="1" id="KW-1133">Transmembrane helix</keyword>
<proteinExistence type="predicted"/>
<keyword evidence="1" id="KW-0812">Transmembrane</keyword>
<accession>A0ABY8U826</accession>
<evidence type="ECO:0000313" key="2">
    <source>
        <dbReference type="EMBL" id="WIA16171.1"/>
    </source>
</evidence>
<organism evidence="2 3">
    <name type="scientific">Tetradesmus obliquus</name>
    <name type="common">Green alga</name>
    <name type="synonym">Acutodesmus obliquus</name>
    <dbReference type="NCBI Taxonomy" id="3088"/>
    <lineage>
        <taxon>Eukaryota</taxon>
        <taxon>Viridiplantae</taxon>
        <taxon>Chlorophyta</taxon>
        <taxon>core chlorophytes</taxon>
        <taxon>Chlorophyceae</taxon>
        <taxon>CS clade</taxon>
        <taxon>Sphaeropleales</taxon>
        <taxon>Scenedesmaceae</taxon>
        <taxon>Tetradesmus</taxon>
    </lineage>
</organism>
<reference evidence="2 3" key="1">
    <citation type="submission" date="2023-05" db="EMBL/GenBank/DDBJ databases">
        <title>A 100% complete, gapless, phased diploid assembly of the Scenedesmus obliquus UTEX 3031 genome.</title>
        <authorList>
            <person name="Biondi T.C."/>
            <person name="Hanschen E.R."/>
            <person name="Kwon T."/>
            <person name="Eng W."/>
            <person name="Kruse C.P.S."/>
            <person name="Koehler S.I."/>
            <person name="Kunde Y."/>
            <person name="Gleasner C.D."/>
            <person name="You Mak K.T."/>
            <person name="Polle J."/>
            <person name="Hovde B.T."/>
            <person name="Starkenburg S.R."/>
        </authorList>
    </citation>
    <scope>NUCLEOTIDE SEQUENCE [LARGE SCALE GENOMIC DNA]</scope>
    <source>
        <strain evidence="2 3">DOE0152z</strain>
    </source>
</reference>
<evidence type="ECO:0000256" key="1">
    <source>
        <dbReference type="SAM" id="Phobius"/>
    </source>
</evidence>
<feature type="transmembrane region" description="Helical" evidence="1">
    <location>
        <begin position="54"/>
        <end position="75"/>
    </location>
</feature>
<name>A0ABY8U826_TETOB</name>
<evidence type="ECO:0000313" key="3">
    <source>
        <dbReference type="Proteomes" id="UP001244341"/>
    </source>
</evidence>
<dbReference type="EMBL" id="CP126214">
    <property type="protein sequence ID" value="WIA16171.1"/>
    <property type="molecule type" value="Genomic_DNA"/>
</dbReference>
<keyword evidence="1" id="KW-0472">Membrane</keyword>
<protein>
    <recommendedName>
        <fullName evidence="4">Cytochrome c oxidase subunit VIIc</fullName>
    </recommendedName>
</protein>
<dbReference type="Pfam" id="PF02935">
    <property type="entry name" value="COX7C"/>
    <property type="match status" value="1"/>
</dbReference>
<dbReference type="Proteomes" id="UP001244341">
    <property type="component" value="Chromosome 7b"/>
</dbReference>
<keyword evidence="3" id="KW-1185">Reference proteome</keyword>
<dbReference type="InterPro" id="IPR004202">
    <property type="entry name" value="COX7C/Cox8"/>
</dbReference>
<sequence length="82" mass="9436">MSAALRQVAREVQREAPKFARSIRTSAAPRYHYDYEHGPNYLNFQDWPGRRWKVAAWIGGIMTTGVGIPLFAVWWQQSKLSG</sequence>
<gene>
    <name evidence="2" type="ORF">OEZ85_012885</name>
</gene>